<evidence type="ECO:0008006" key="4">
    <source>
        <dbReference type="Google" id="ProtNLM"/>
    </source>
</evidence>
<dbReference type="EMBL" id="JXCE01000414">
    <property type="protein sequence ID" value="KPA37441.1"/>
    <property type="molecule type" value="Genomic_DNA"/>
</dbReference>
<accession>A0A0N0DBY2</accession>
<name>A0A0N0DBY2_FUSLA</name>
<keyword evidence="1" id="KW-0732">Signal</keyword>
<protein>
    <recommendedName>
        <fullName evidence="4">F-box domain-containing protein</fullName>
    </recommendedName>
</protein>
<dbReference type="OrthoDB" id="3759773at2759"/>
<dbReference type="Proteomes" id="UP000037904">
    <property type="component" value="Unassembled WGS sequence"/>
</dbReference>
<gene>
    <name evidence="2" type="ORF">FLAG1_09742</name>
</gene>
<proteinExistence type="predicted"/>
<dbReference type="AlphaFoldDB" id="A0A0N0DBY2"/>
<keyword evidence="3" id="KW-1185">Reference proteome</keyword>
<organism evidence="2 3">
    <name type="scientific">Fusarium langsethiae</name>
    <dbReference type="NCBI Taxonomy" id="179993"/>
    <lineage>
        <taxon>Eukaryota</taxon>
        <taxon>Fungi</taxon>
        <taxon>Dikarya</taxon>
        <taxon>Ascomycota</taxon>
        <taxon>Pezizomycotina</taxon>
        <taxon>Sordariomycetes</taxon>
        <taxon>Hypocreomycetidae</taxon>
        <taxon>Hypocreales</taxon>
        <taxon>Nectriaceae</taxon>
        <taxon>Fusarium</taxon>
    </lineage>
</organism>
<evidence type="ECO:0000256" key="1">
    <source>
        <dbReference type="SAM" id="SignalP"/>
    </source>
</evidence>
<evidence type="ECO:0000313" key="3">
    <source>
        <dbReference type="Proteomes" id="UP000037904"/>
    </source>
</evidence>
<reference evidence="2 3" key="1">
    <citation type="submission" date="2015-04" db="EMBL/GenBank/DDBJ databases">
        <title>The draft genome sequence of Fusarium langsethiae, a T-2/HT-2 mycotoxin producer.</title>
        <authorList>
            <person name="Lysoe E."/>
            <person name="Divon H.H."/>
            <person name="Terzi V."/>
            <person name="Orru L."/>
            <person name="Lamontanara A."/>
            <person name="Kolseth A.-K."/>
            <person name="Frandsen R.J."/>
            <person name="Nielsen K."/>
            <person name="Thrane U."/>
        </authorList>
    </citation>
    <scope>NUCLEOTIDE SEQUENCE [LARGE SCALE GENOMIC DNA]</scope>
    <source>
        <strain evidence="2 3">Fl201059</strain>
    </source>
</reference>
<feature type="signal peptide" evidence="1">
    <location>
        <begin position="1"/>
        <end position="15"/>
    </location>
</feature>
<comment type="caution">
    <text evidence="2">The sequence shown here is derived from an EMBL/GenBank/DDBJ whole genome shotgun (WGS) entry which is preliminary data.</text>
</comment>
<evidence type="ECO:0000313" key="2">
    <source>
        <dbReference type="EMBL" id="KPA37441.1"/>
    </source>
</evidence>
<feature type="chain" id="PRO_5012272043" description="F-box domain-containing protein" evidence="1">
    <location>
        <begin position="16"/>
        <end position="447"/>
    </location>
</feature>
<sequence length="447" mass="51432">MSFFTPLIFVSSVIATSFLKSFRIDINMSATLDIQALPIELFTKILDHVSDNRANGQESIKNCRLVSRHFNNVASTLLIPWISVCLTVESFTRLEHVYSHPIFSRNVSHVTIILNFYEAELANCRPLFMKEARSRLLRHTETMERMPRYKSKFYWTRELHDWLSHMAWDDCPKLNQLIEEDNAESPPARIQKLFLKLYEIYKRRFDNQENLRRDNAHIDRLVTALSSLPGLSSLRFEDYNSNRAIVTSNSQRGSDRLLAADFEDSGYDEKVLRHFDRAVRPSPWCGWFETHQTVSPPVEMLGELCSRLGSNSVKIKHFGLSLYPPPNLLVLETSPTQQENIKRLVSLTSNMRLHIDPYDNGHNYSKQQLLAICSLTVPFTSAPNLETLEVNFGVSSGLISSVSLVDVLPPNFVWPRLQHLTLRNVNVKPVERRQLVAGHSSCKLDLY</sequence>